<organism evidence="1 2">
    <name type="scientific">Pantoea osteomyelitidis</name>
    <dbReference type="NCBI Taxonomy" id="3230026"/>
    <lineage>
        <taxon>Bacteria</taxon>
        <taxon>Pseudomonadati</taxon>
        <taxon>Pseudomonadota</taxon>
        <taxon>Gammaproteobacteria</taxon>
        <taxon>Enterobacterales</taxon>
        <taxon>Erwiniaceae</taxon>
        <taxon>Pantoea</taxon>
    </lineage>
</organism>
<reference evidence="1 2" key="1">
    <citation type="submission" date="2024-08" db="EMBL/GenBank/DDBJ databases">
        <title>Pantoea ronii - a newly identified human opportunistic pathogen.</title>
        <authorList>
            <person name="Keidar-Friedman D."/>
            <person name="Sorek N."/>
            <person name="Leshin-Carmel D."/>
            <person name="Tsur A."/>
            <person name="Amsalem M."/>
            <person name="Tolkach D."/>
            <person name="Brosh-Nissimov T."/>
        </authorList>
    </citation>
    <scope>NUCLEOTIDE SEQUENCE [LARGE SCALE GENOMIC DNA]</scope>
    <source>
        <strain evidence="1 2">AA23256</strain>
    </source>
</reference>
<keyword evidence="2" id="KW-1185">Reference proteome</keyword>
<evidence type="ECO:0000313" key="1">
    <source>
        <dbReference type="EMBL" id="MFH8134218.1"/>
    </source>
</evidence>
<name>A0ABW7PV91_9GAMM</name>
<dbReference type="Proteomes" id="UP001611251">
    <property type="component" value="Unassembled WGS sequence"/>
</dbReference>
<evidence type="ECO:0000313" key="2">
    <source>
        <dbReference type="Proteomes" id="UP001611251"/>
    </source>
</evidence>
<comment type="caution">
    <text evidence="1">The sequence shown here is derived from an EMBL/GenBank/DDBJ whole genome shotgun (WGS) entry which is preliminary data.</text>
</comment>
<proteinExistence type="predicted"/>
<sequence length="154" mass="18147">MTDIYYPHDFLPMPQMDGYGFKPVSPLLRTKMTSGRARQRRLYVSTPTEASIKWLFTNQGAAQYFELWYRHILNDGASWFFMKLQTPAGLDTFKCRFTDIYEGPTLVPPYYWQFTATLEIWDRPVISNAWAEFPDFVVNADIIDLAVNREWPKK</sequence>
<gene>
    <name evidence="1" type="ORF">ABU178_08530</name>
</gene>
<accession>A0ABW7PV91</accession>
<dbReference type="EMBL" id="JBGFSN010000004">
    <property type="protein sequence ID" value="MFH8134218.1"/>
    <property type="molecule type" value="Genomic_DNA"/>
</dbReference>
<protein>
    <submittedName>
        <fullName evidence="1">Uncharacterized protein</fullName>
    </submittedName>
</protein>
<dbReference type="RefSeq" id="WP_397213810.1">
    <property type="nucleotide sequence ID" value="NZ_JBGFSN010000004.1"/>
</dbReference>